<dbReference type="VEuPathDB" id="FungiDB:SPPG_07283"/>
<dbReference type="PROSITE" id="PS00434">
    <property type="entry name" value="HSF_DOMAIN"/>
    <property type="match status" value="1"/>
</dbReference>
<gene>
    <name evidence="10" type="ORF">SPPG_07283</name>
</gene>
<dbReference type="InterPro" id="IPR036388">
    <property type="entry name" value="WH-like_DNA-bd_sf"/>
</dbReference>
<dbReference type="RefSeq" id="XP_016605395.1">
    <property type="nucleotide sequence ID" value="XM_016755447.1"/>
</dbReference>
<dbReference type="EMBL" id="KQ257464">
    <property type="protein sequence ID" value="KNC97355.1"/>
    <property type="molecule type" value="Genomic_DNA"/>
</dbReference>
<feature type="compositionally biased region" description="Basic and acidic residues" evidence="8">
    <location>
        <begin position="299"/>
        <end position="311"/>
    </location>
</feature>
<keyword evidence="11" id="KW-1185">Reference proteome</keyword>
<evidence type="ECO:0000259" key="9">
    <source>
        <dbReference type="PROSITE" id="PS00434"/>
    </source>
</evidence>
<dbReference type="InterPro" id="IPR036390">
    <property type="entry name" value="WH_DNA-bd_sf"/>
</dbReference>
<reference evidence="10 11" key="1">
    <citation type="submission" date="2009-08" db="EMBL/GenBank/DDBJ databases">
        <title>The Genome Sequence of Spizellomyces punctatus strain DAOM BR117.</title>
        <authorList>
            <consortium name="The Broad Institute Genome Sequencing Platform"/>
            <person name="Russ C."/>
            <person name="Cuomo C."/>
            <person name="Shea T."/>
            <person name="Young S.K."/>
            <person name="Zeng Q."/>
            <person name="Koehrsen M."/>
            <person name="Haas B."/>
            <person name="Borodovsky M."/>
            <person name="Guigo R."/>
            <person name="Alvarado L."/>
            <person name="Berlin A."/>
            <person name="Bochicchio J."/>
            <person name="Borenstein D."/>
            <person name="Chapman S."/>
            <person name="Chen Z."/>
            <person name="Engels R."/>
            <person name="Freedman E."/>
            <person name="Gellesch M."/>
            <person name="Goldberg J."/>
            <person name="Griggs A."/>
            <person name="Gujja S."/>
            <person name="Heiman D."/>
            <person name="Hepburn T."/>
            <person name="Howarth C."/>
            <person name="Jen D."/>
            <person name="Larson L."/>
            <person name="Lewis B."/>
            <person name="Mehta T."/>
            <person name="Park D."/>
            <person name="Pearson M."/>
            <person name="Roberts A."/>
            <person name="Saif S."/>
            <person name="Shenoy N."/>
            <person name="Sisk P."/>
            <person name="Stolte C."/>
            <person name="Sykes S."/>
            <person name="Thomson T."/>
            <person name="Walk T."/>
            <person name="White J."/>
            <person name="Yandava C."/>
            <person name="Burger G."/>
            <person name="Gray M.W."/>
            <person name="Holland P.W.H."/>
            <person name="King N."/>
            <person name="Lang F.B.F."/>
            <person name="Roger A.J."/>
            <person name="Ruiz-Trillo I."/>
            <person name="Lander E."/>
            <person name="Nusbaum C."/>
        </authorList>
    </citation>
    <scope>NUCLEOTIDE SEQUENCE [LARGE SCALE GENOMIC DNA]</scope>
    <source>
        <strain evidence="10 11">DAOM BR117</strain>
    </source>
</reference>
<feature type="region of interest" description="Disordered" evidence="8">
    <location>
        <begin position="1"/>
        <end position="47"/>
    </location>
</feature>
<feature type="compositionally biased region" description="Pro residues" evidence="8">
    <location>
        <begin position="24"/>
        <end position="37"/>
    </location>
</feature>
<dbReference type="InParanoid" id="A0A0L0H754"/>
<organism evidence="10 11">
    <name type="scientific">Spizellomyces punctatus (strain DAOM BR117)</name>
    <dbReference type="NCBI Taxonomy" id="645134"/>
    <lineage>
        <taxon>Eukaryota</taxon>
        <taxon>Fungi</taxon>
        <taxon>Fungi incertae sedis</taxon>
        <taxon>Chytridiomycota</taxon>
        <taxon>Chytridiomycota incertae sedis</taxon>
        <taxon>Chytridiomycetes</taxon>
        <taxon>Spizellomycetales</taxon>
        <taxon>Spizellomycetaceae</taxon>
        <taxon>Spizellomyces</taxon>
    </lineage>
</organism>
<dbReference type="eggNOG" id="KOG0627">
    <property type="taxonomic scope" value="Eukaryota"/>
</dbReference>
<dbReference type="GeneID" id="27690509"/>
<comment type="subcellular location">
    <subcellularLocation>
        <location evidence="1">Nucleus</location>
    </subcellularLocation>
</comment>
<dbReference type="Pfam" id="PF00447">
    <property type="entry name" value="HSF_DNA-bind"/>
    <property type="match status" value="1"/>
</dbReference>
<feature type="domain" description="HSF-type DNA-binding" evidence="9">
    <location>
        <begin position="133"/>
        <end position="157"/>
    </location>
</feature>
<keyword evidence="3" id="KW-0805">Transcription regulation</keyword>
<dbReference type="Gene3D" id="1.10.10.10">
    <property type="entry name" value="Winged helix-like DNA-binding domain superfamily/Winged helix DNA-binding domain"/>
    <property type="match status" value="1"/>
</dbReference>
<dbReference type="Proteomes" id="UP000053201">
    <property type="component" value="Unassembled WGS sequence"/>
</dbReference>
<dbReference type="AlphaFoldDB" id="A0A0L0H754"/>
<evidence type="ECO:0000256" key="2">
    <source>
        <dbReference type="ARBA" id="ARBA00006403"/>
    </source>
</evidence>
<dbReference type="GO" id="GO:0003700">
    <property type="term" value="F:DNA-binding transcription factor activity"/>
    <property type="evidence" value="ECO:0007669"/>
    <property type="project" value="InterPro"/>
</dbReference>
<protein>
    <recommendedName>
        <fullName evidence="9">HSF-type DNA-binding domain-containing protein</fullName>
    </recommendedName>
</protein>
<feature type="region of interest" description="Disordered" evidence="8">
    <location>
        <begin position="436"/>
        <end position="466"/>
    </location>
</feature>
<evidence type="ECO:0000256" key="4">
    <source>
        <dbReference type="ARBA" id="ARBA00023125"/>
    </source>
</evidence>
<comment type="similarity">
    <text evidence="2 7">Belongs to the HSF family.</text>
</comment>
<sequence>MTTKGTGVAVRRANSRKRSAPSSATPPLPSPTPPLGSPPIDATIGMPITGTNAVSSPVALQRLIKPTVGAPATPTSNGNRGALSATAARNVPAFLNKLYNMVNDPSTDDLIHWGPDGTTFIVQRHEDFAKDVLPRFFKHNNFASFVRQLNMYGFHKIPHLQQGVLHNDGEPEIWEFSNPNFQRNQPDLLCLVTRKKGRENAEDKDGSSLDVNYIIQEIAAIKRHQLTISSDLKNIQRENQVLWSESVSIRDRYQRQQETIEKILRFLASVFSSRKKPLMNKKRKLLLGSTPGGVEDSPEDVRADGTQTKPRENVNQRVRELMQPPSISSLNPNLMQGAITLLSPDSSIVNNPITPDYSQQLVAQNQNLTNLSQATDSVSDDIDLLQDHLHSISSLVGLDTGLEDLGDYDVSEFLGQDPSVDGTEEDRQTLLALMRHHNPPSPTASSSNGYLDPLTTTAPLPNGASMSALSSTPGLVNIPNIGDPSLPSSVVPAAIHPSSLGTQPPSQAAGMLPDPHSLLSGSSMDTNGLLTTAPVDPTLLPSLNMDDLQDSLLGDYEGNLDDLVLPEMDGTDFDFLNDHSTAL</sequence>
<dbReference type="PANTHER" id="PTHR10015:SF427">
    <property type="entry name" value="HEAT SHOCK FACTOR PROTEIN"/>
    <property type="match status" value="1"/>
</dbReference>
<evidence type="ECO:0000256" key="5">
    <source>
        <dbReference type="ARBA" id="ARBA00023163"/>
    </source>
</evidence>
<evidence type="ECO:0000313" key="11">
    <source>
        <dbReference type="Proteomes" id="UP000053201"/>
    </source>
</evidence>
<feature type="region of interest" description="Disordered" evidence="8">
    <location>
        <begin position="287"/>
        <end position="311"/>
    </location>
</feature>
<dbReference type="STRING" id="645134.A0A0L0H754"/>
<keyword evidence="5" id="KW-0804">Transcription</keyword>
<feature type="compositionally biased region" description="Polar residues" evidence="8">
    <location>
        <begin position="443"/>
        <end position="466"/>
    </location>
</feature>
<dbReference type="OrthoDB" id="60033at2759"/>
<dbReference type="PANTHER" id="PTHR10015">
    <property type="entry name" value="HEAT SHOCK TRANSCRIPTION FACTOR"/>
    <property type="match status" value="1"/>
</dbReference>
<dbReference type="FunFam" id="1.10.10.10:FF:000027">
    <property type="entry name" value="Heat shock transcription factor 1"/>
    <property type="match status" value="1"/>
</dbReference>
<evidence type="ECO:0000256" key="7">
    <source>
        <dbReference type="RuleBase" id="RU004020"/>
    </source>
</evidence>
<name>A0A0L0H754_SPIPD</name>
<dbReference type="SMART" id="SM00415">
    <property type="entry name" value="HSF"/>
    <property type="match status" value="1"/>
</dbReference>
<feature type="region of interest" description="Disordered" evidence="8">
    <location>
        <begin position="489"/>
        <end position="511"/>
    </location>
</feature>
<dbReference type="GO" id="GO:0043565">
    <property type="term" value="F:sequence-specific DNA binding"/>
    <property type="evidence" value="ECO:0007669"/>
    <property type="project" value="InterPro"/>
</dbReference>
<evidence type="ECO:0000256" key="8">
    <source>
        <dbReference type="SAM" id="MobiDB-lite"/>
    </source>
</evidence>
<dbReference type="GO" id="GO:0005634">
    <property type="term" value="C:nucleus"/>
    <property type="evidence" value="ECO:0007669"/>
    <property type="project" value="UniProtKB-SubCell"/>
</dbReference>
<accession>A0A0L0H754</accession>
<evidence type="ECO:0000256" key="6">
    <source>
        <dbReference type="ARBA" id="ARBA00023242"/>
    </source>
</evidence>
<dbReference type="InterPro" id="IPR000232">
    <property type="entry name" value="HSF_DNA-bd"/>
</dbReference>
<keyword evidence="4" id="KW-0238">DNA-binding</keyword>
<evidence type="ECO:0000313" key="10">
    <source>
        <dbReference type="EMBL" id="KNC97355.1"/>
    </source>
</evidence>
<evidence type="ECO:0000256" key="1">
    <source>
        <dbReference type="ARBA" id="ARBA00004123"/>
    </source>
</evidence>
<keyword evidence="6" id="KW-0539">Nucleus</keyword>
<dbReference type="PRINTS" id="PR00056">
    <property type="entry name" value="HSFDOMAIN"/>
</dbReference>
<evidence type="ECO:0000256" key="3">
    <source>
        <dbReference type="ARBA" id="ARBA00023015"/>
    </source>
</evidence>
<proteinExistence type="inferred from homology"/>
<dbReference type="SUPFAM" id="SSF46785">
    <property type="entry name" value="Winged helix' DNA-binding domain"/>
    <property type="match status" value="1"/>
</dbReference>